<dbReference type="RefSeq" id="WP_067715996.1">
    <property type="nucleotide sequence ID" value="NZ_LPVJ01000035.1"/>
</dbReference>
<dbReference type="AlphaFoldDB" id="A0A101XQR5"/>
<dbReference type="EMBL" id="LPVJ01000035">
    <property type="protein sequence ID" value="KUO95818.1"/>
    <property type="molecule type" value="Genomic_DNA"/>
</dbReference>
<dbReference type="OrthoDB" id="9974043at2"/>
<reference evidence="1 2" key="1">
    <citation type="submission" date="2015-12" db="EMBL/GenBank/DDBJ databases">
        <title>Draft genome sequence of Acidibacillus ferrooxidans ITV001, isolated from a chalcopyrite acid mine drainage site in Brazil.</title>
        <authorList>
            <person name="Dall'Agnol H."/>
            <person name="Nancucheo I."/>
            <person name="Johnson B."/>
            <person name="Oliveira R."/>
            <person name="Leite L."/>
            <person name="Pylro V."/>
            <person name="Nunes G.L."/>
            <person name="Tzotzos G."/>
            <person name="Fernandes G.R."/>
            <person name="Dutra J."/>
            <person name="Orellana S.C."/>
            <person name="Oliveira G."/>
        </authorList>
    </citation>
    <scope>NUCLEOTIDE SEQUENCE [LARGE SCALE GENOMIC DNA]</scope>
    <source>
        <strain evidence="2">ITV01</strain>
    </source>
</reference>
<sequence>MNLFPVSPVQKREVQCHDDGTKTMTLHVESIVVTVTCNRPSSAALEQFTHTLHEILLNLLDDSTQHGKGPDEKVSP</sequence>
<protein>
    <submittedName>
        <fullName evidence="1">Uncharacterized protein</fullName>
    </submittedName>
</protein>
<evidence type="ECO:0000313" key="1">
    <source>
        <dbReference type="EMBL" id="KUO95818.1"/>
    </source>
</evidence>
<keyword evidence="2" id="KW-1185">Reference proteome</keyword>
<dbReference type="Proteomes" id="UP000053557">
    <property type="component" value="Unassembled WGS sequence"/>
</dbReference>
<comment type="caution">
    <text evidence="1">The sequence shown here is derived from an EMBL/GenBank/DDBJ whole genome shotgun (WGS) entry which is preliminary data.</text>
</comment>
<proteinExistence type="predicted"/>
<organism evidence="1 2">
    <name type="scientific">Ferroacidibacillus organovorans</name>
    <dbReference type="NCBI Taxonomy" id="1765683"/>
    <lineage>
        <taxon>Bacteria</taxon>
        <taxon>Bacillati</taxon>
        <taxon>Bacillota</taxon>
        <taxon>Bacilli</taxon>
        <taxon>Bacillales</taxon>
        <taxon>Alicyclobacillaceae</taxon>
        <taxon>Ferroacidibacillus</taxon>
    </lineage>
</organism>
<name>A0A101XQR5_9BACL</name>
<evidence type="ECO:0000313" key="2">
    <source>
        <dbReference type="Proteomes" id="UP000053557"/>
    </source>
</evidence>
<accession>A0A101XQR5</accession>
<gene>
    <name evidence="1" type="ORF">ATW55_15090</name>
</gene>